<dbReference type="AlphaFoldDB" id="A0A271LY65"/>
<dbReference type="NCBIfam" id="NF002769">
    <property type="entry name" value="PRK02853.1"/>
    <property type="match status" value="1"/>
</dbReference>
<dbReference type="InterPro" id="IPR008321">
    <property type="entry name" value="UCP032146"/>
</dbReference>
<dbReference type="EMBL" id="NPKJ01000003">
    <property type="protein sequence ID" value="PAQ12466.1"/>
    <property type="molecule type" value="Genomic_DNA"/>
</dbReference>
<reference evidence="1 2" key="1">
    <citation type="submission" date="2017-08" db="EMBL/GenBank/DDBJ databases">
        <title>Mesorhizobium wenxinae sp. nov., a novel rhizobial species isolated from root nodules of chickpea (Cicer arietinum L.).</title>
        <authorList>
            <person name="Zhang J."/>
        </authorList>
    </citation>
    <scope>NUCLEOTIDE SEQUENCE [LARGE SCALE GENOMIC DNA]</scope>
    <source>
        <strain evidence="1 2">SDW018</strain>
    </source>
</reference>
<evidence type="ECO:0000313" key="1">
    <source>
        <dbReference type="EMBL" id="PAQ12466.1"/>
    </source>
</evidence>
<dbReference type="RefSeq" id="WP_095490701.1">
    <property type="nucleotide sequence ID" value="NZ_NPKJ01000003.1"/>
</dbReference>
<keyword evidence="2" id="KW-1185">Reference proteome</keyword>
<dbReference type="OrthoDB" id="8355879at2"/>
<evidence type="ECO:0000313" key="2">
    <source>
        <dbReference type="Proteomes" id="UP000216442"/>
    </source>
</evidence>
<comment type="caution">
    <text evidence="1">The sequence shown here is derived from an EMBL/GenBank/DDBJ whole genome shotgun (WGS) entry which is preliminary data.</text>
</comment>
<name>A0A271LY65_9HYPH</name>
<proteinExistence type="predicted"/>
<dbReference type="PIRSF" id="PIRSF032146">
    <property type="entry name" value="UCP032146"/>
    <property type="match status" value="1"/>
</dbReference>
<gene>
    <name evidence="1" type="ORF">CIT26_00195</name>
</gene>
<accession>A0A271LY65</accession>
<dbReference type="Proteomes" id="UP000216442">
    <property type="component" value="Unassembled WGS sequence"/>
</dbReference>
<dbReference type="Pfam" id="PF06793">
    <property type="entry name" value="UPF0262"/>
    <property type="match status" value="1"/>
</dbReference>
<protein>
    <submittedName>
        <fullName evidence="1">Uncharacterized protein</fullName>
    </submittedName>
</protein>
<sequence>MDLAPFRICDVALDSSLNARNPRVEREQAFTVIDLLETNTFVPLGHTGGPYRLKLGTAVGRLTLHIDDDQGAPIVSHCFSLTPFRRMLRDYKRICESYYECRLGPERLEAIDMSRRNTHNKAAELLREHLSERISIDKDTARRLFTLIYALLARNATHEVLLS</sequence>
<organism evidence="1 2">
    <name type="scientific">Mesorhizobium temperatum</name>
    <dbReference type="NCBI Taxonomy" id="241416"/>
    <lineage>
        <taxon>Bacteria</taxon>
        <taxon>Pseudomonadati</taxon>
        <taxon>Pseudomonadota</taxon>
        <taxon>Alphaproteobacteria</taxon>
        <taxon>Hyphomicrobiales</taxon>
        <taxon>Phyllobacteriaceae</taxon>
        <taxon>Mesorhizobium</taxon>
    </lineage>
</organism>